<keyword evidence="1" id="KW-0175">Coiled coil</keyword>
<dbReference type="GeneID" id="97390788"/>
<evidence type="ECO:0000259" key="2">
    <source>
        <dbReference type="Pfam" id="PF21939"/>
    </source>
</evidence>
<dbReference type="InterPro" id="IPR053827">
    <property type="entry name" value="Gp10_C"/>
</dbReference>
<name>A0A173T301_EUBRA</name>
<dbReference type="Proteomes" id="UP000095492">
    <property type="component" value="Unassembled WGS sequence"/>
</dbReference>
<organism evidence="3 4">
    <name type="scientific">Eubacterium ramulus</name>
    <dbReference type="NCBI Taxonomy" id="39490"/>
    <lineage>
        <taxon>Bacteria</taxon>
        <taxon>Bacillati</taxon>
        <taxon>Bacillota</taxon>
        <taxon>Clostridia</taxon>
        <taxon>Eubacteriales</taxon>
        <taxon>Eubacteriaceae</taxon>
        <taxon>Eubacterium</taxon>
    </lineage>
</organism>
<evidence type="ECO:0000313" key="4">
    <source>
        <dbReference type="Proteomes" id="UP000095492"/>
    </source>
</evidence>
<dbReference type="AlphaFoldDB" id="A0A173T301"/>
<reference evidence="3 4" key="1">
    <citation type="submission" date="2015-09" db="EMBL/GenBank/DDBJ databases">
        <authorList>
            <consortium name="Pathogen Informatics"/>
        </authorList>
    </citation>
    <scope>NUCLEOTIDE SEQUENCE [LARGE SCALE GENOMIC DNA]</scope>
    <source>
        <strain evidence="3 4">2789STDY5608891</strain>
    </source>
</reference>
<sequence length="261" mass="28533">MANVTTYLNKILSAVYGKDVRQSIYDSINAINTQVEGYVSAEKSRVTAEANRNSAEKIRVSNENDREAAEEERLTNEAERLEIYDDLCSQVADMLDELKNVAEGKITFSAIYPVGSIYMSVNNTSPASLFGGTWQSWGSGRVPIGVNTSDSEFSTLEKTGGSKYLQSHTHTFTGTAVTVTGGSHSHTLPYPVPSEPGYDYEGESYNAPFGTYSPQSELIEETDSETHSHTFTAKGTLSSTGIGNGQNLPPYITCYMWKRIA</sequence>
<evidence type="ECO:0000256" key="1">
    <source>
        <dbReference type="SAM" id="Coils"/>
    </source>
</evidence>
<evidence type="ECO:0000313" key="3">
    <source>
        <dbReference type="EMBL" id="CUM96327.1"/>
    </source>
</evidence>
<feature type="domain" description="Baseplate structural protein Gp10 C-terminal" evidence="2">
    <location>
        <begin position="108"/>
        <end position="260"/>
    </location>
</feature>
<gene>
    <name evidence="3" type="ORF">ERS852448_01259</name>
</gene>
<accession>A0A173T301</accession>
<dbReference type="RefSeq" id="WP_055290026.1">
    <property type="nucleotide sequence ID" value="NZ_CP173382.1"/>
</dbReference>
<protein>
    <submittedName>
        <fullName evidence="3">Phage-related holin (Lysis protein)</fullName>
    </submittedName>
</protein>
<proteinExistence type="predicted"/>
<dbReference type="STRING" id="39490.ERS852448_01259"/>
<dbReference type="OrthoDB" id="2065107at2"/>
<feature type="coiled-coil region" evidence="1">
    <location>
        <begin position="52"/>
        <end position="84"/>
    </location>
</feature>
<dbReference type="EMBL" id="CYYA01000007">
    <property type="protein sequence ID" value="CUM96327.1"/>
    <property type="molecule type" value="Genomic_DNA"/>
</dbReference>
<dbReference type="Pfam" id="PF21939">
    <property type="entry name" value="Gp10_C"/>
    <property type="match status" value="1"/>
</dbReference>